<gene>
    <name evidence="2" type="ORF">KL928_001873</name>
    <name evidence="3" type="ORF">KL940_004726</name>
</gene>
<organism evidence="2 4">
    <name type="scientific">Pichia angusta</name>
    <name type="common">Yeast</name>
    <name type="synonym">Hansenula polymorpha</name>
    <dbReference type="NCBI Taxonomy" id="870730"/>
    <lineage>
        <taxon>Eukaryota</taxon>
        <taxon>Fungi</taxon>
        <taxon>Dikarya</taxon>
        <taxon>Ascomycota</taxon>
        <taxon>Saccharomycotina</taxon>
        <taxon>Pichiomycetes</taxon>
        <taxon>Pichiales</taxon>
        <taxon>Pichiaceae</taxon>
        <taxon>Ogataea</taxon>
    </lineage>
</organism>
<feature type="region of interest" description="Disordered" evidence="1">
    <location>
        <begin position="1"/>
        <end position="24"/>
    </location>
</feature>
<dbReference type="AlphaFoldDB" id="A0AAN6DHE2"/>
<evidence type="ECO:0000313" key="2">
    <source>
        <dbReference type="EMBL" id="KAG7820436.1"/>
    </source>
</evidence>
<evidence type="ECO:0000313" key="5">
    <source>
        <dbReference type="Proteomes" id="UP001197328"/>
    </source>
</evidence>
<evidence type="ECO:0000256" key="1">
    <source>
        <dbReference type="SAM" id="MobiDB-lite"/>
    </source>
</evidence>
<proteinExistence type="predicted"/>
<dbReference type="Proteomes" id="UP001196530">
    <property type="component" value="Unassembled WGS sequence"/>
</dbReference>
<feature type="region of interest" description="Disordered" evidence="1">
    <location>
        <begin position="53"/>
        <end position="89"/>
    </location>
</feature>
<feature type="compositionally biased region" description="Basic and acidic residues" evidence="1">
    <location>
        <begin position="77"/>
        <end position="89"/>
    </location>
</feature>
<dbReference type="EMBL" id="JAHLVD010000015">
    <property type="protein sequence ID" value="KAG7846139.1"/>
    <property type="molecule type" value="Genomic_DNA"/>
</dbReference>
<comment type="caution">
    <text evidence="2">The sequence shown here is derived from an EMBL/GenBank/DDBJ whole genome shotgun (WGS) entry which is preliminary data.</text>
</comment>
<dbReference type="EMBL" id="JAHLUX010000003">
    <property type="protein sequence ID" value="KAG7820436.1"/>
    <property type="molecule type" value="Genomic_DNA"/>
</dbReference>
<reference evidence="2 5" key="1">
    <citation type="journal article" date="2021" name="G3 (Bethesda)">
        <title>Genomic diversity, chromosomal rearrangements, and interspecies hybridization in the ogataea polymorpha species complex.</title>
        <authorList>
            <person name="Hanson S.J."/>
            <person name="Cinneide E.O."/>
            <person name="Salzberg L.I."/>
            <person name="Wolfe K.H."/>
            <person name="McGowan J."/>
            <person name="Fitzpatrick D.A."/>
            <person name="Matlin K."/>
        </authorList>
    </citation>
    <scope>NUCLEOTIDE SEQUENCE</scope>
    <source>
        <strain evidence="3">51-138</strain>
        <strain evidence="2">61-244</strain>
    </source>
</reference>
<dbReference type="RefSeq" id="XP_043061150.1">
    <property type="nucleotide sequence ID" value="XM_043202286.1"/>
</dbReference>
<dbReference type="Proteomes" id="UP001197328">
    <property type="component" value="Unassembled WGS sequence"/>
</dbReference>
<accession>A0AAN6DHE2</accession>
<evidence type="ECO:0000313" key="4">
    <source>
        <dbReference type="Proteomes" id="UP001196530"/>
    </source>
</evidence>
<evidence type="ECO:0000313" key="3">
    <source>
        <dbReference type="EMBL" id="KAG7846139.1"/>
    </source>
</evidence>
<keyword evidence="5" id="KW-1185">Reference proteome</keyword>
<name>A0AAN6DHE2_PICAN</name>
<sequence length="89" mass="9178">MVSGQGGNHQREQEDEEGEVEERNGSLCLSASVLGTLGHGVAVQVALVGARVASDGDGQSGSTGKGENEIEEVPDGQEQRRGQEGDEEG</sequence>
<protein>
    <submittedName>
        <fullName evidence="2">Uncharacterized protein</fullName>
    </submittedName>
</protein>
<dbReference type="GeneID" id="66125924"/>